<dbReference type="Pfam" id="PF08482">
    <property type="entry name" value="HrpB_C"/>
    <property type="match status" value="1"/>
</dbReference>
<dbReference type="InterPro" id="IPR027417">
    <property type="entry name" value="P-loop_NTPase"/>
</dbReference>
<dbReference type="EMBL" id="BATJ01000009">
    <property type="protein sequence ID" value="GAD67759.1"/>
    <property type="molecule type" value="Genomic_DNA"/>
</dbReference>
<dbReference type="NCBIfam" id="NF008662">
    <property type="entry name" value="PRK11664.1"/>
    <property type="match status" value="1"/>
</dbReference>
<keyword evidence="9" id="KW-1185">Reference proteome</keyword>
<dbReference type="PROSITE" id="PS51194">
    <property type="entry name" value="HELICASE_CTER"/>
    <property type="match status" value="1"/>
</dbReference>
<comment type="caution">
    <text evidence="8">The sequence shown here is derived from an EMBL/GenBank/DDBJ whole genome shotgun (WGS) entry which is preliminary data.</text>
</comment>
<organism evidence="8 9">
    <name type="scientific">Vibrio proteolyticus NBRC 13287</name>
    <dbReference type="NCBI Taxonomy" id="1219065"/>
    <lineage>
        <taxon>Bacteria</taxon>
        <taxon>Pseudomonadati</taxon>
        <taxon>Pseudomonadota</taxon>
        <taxon>Gammaproteobacteria</taxon>
        <taxon>Vibrionales</taxon>
        <taxon>Vibrionaceae</taxon>
        <taxon>Vibrio</taxon>
    </lineage>
</organism>
<dbReference type="GO" id="GO:0016787">
    <property type="term" value="F:hydrolase activity"/>
    <property type="evidence" value="ECO:0007669"/>
    <property type="project" value="UniProtKB-KW"/>
</dbReference>
<dbReference type="STRING" id="1219065.VPR01S_09_01340"/>
<keyword evidence="4" id="KW-0067">ATP-binding</keyword>
<sequence>MSQLPIHAVMPQLLSAVREHTQVILKAAPGAGKSTAFPLELLRQQMVAGKIIMLEPRRLAARNIAAYLARQLGERVGQTVGYRMRGENKTSSATRLEIVTEGVMTRMIQSDPELNGVAMLIFDEFHERSIHADTALALSLEVQEALRDDLSIVVMSATLDSQAMTALLPQAAYIESQGRTYPIDYRYQPVRRHEPLLPAMARQIRALLDSESGSMLVFLPGVAAIRHLTELLDGVPARICPLYGQLTASEQQQAIAPSASGVRKVVLATNIAETSLTIEGIRLVVDSGLERVARFDLRTGITRLEQVRIAQSSAAQRAGRAGRLEPGCCVRMYSESQLNQQPVVPEAEILHADLSFLAMELSQWGCSDVGELKWLDVPPDSALHQARALLQSLGMLDGALQLTSLGRRAHQLGVEPRMAAALLHAQAKQAKWLHTALAMVALLEDPERNVTDLQHSLHRLHRGQHARQSMVLQRARTLAERLGSTFELGGVEETLLAQVAATAFPDRVAQRRRDTSRYTLANGHGAELRDDDPLARHDWLVVIDLMRGQSSTSQIFLALGADIIALEQHLPALFSEHEQVEWDETRGRLSAQAQTKLGSLVVRTRELPQPGAEKMTEALLNYVRRHGLSVLNWTAEAESLLARARCAAEWLPEEAWPEMDEATLLAELEAWLEPYMQGIASLKQLASLPVASALQARLGWPLNQQIDEWLPTHWCLPTGSHKALHYQPGQAPMLSVRMQEVFGEQDSPTVAKGRQRVVLELLSPAQRPLQLTSDLAGFWAGTYKEVQKEMKGRYPKHVWPDDPASHVATTKTKRQLNS</sequence>
<dbReference type="NCBIfam" id="TIGR01970">
    <property type="entry name" value="DEAH_box_HrpB"/>
    <property type="match status" value="1"/>
</dbReference>
<dbReference type="AlphaFoldDB" id="U3BDD4"/>
<dbReference type="InterPro" id="IPR056329">
    <property type="entry name" value="CON_HrpB"/>
</dbReference>
<dbReference type="Pfam" id="PF00271">
    <property type="entry name" value="Helicase_C"/>
    <property type="match status" value="1"/>
</dbReference>
<evidence type="ECO:0000259" key="7">
    <source>
        <dbReference type="PROSITE" id="PS51194"/>
    </source>
</evidence>
<dbReference type="PROSITE" id="PS51192">
    <property type="entry name" value="HELICASE_ATP_BIND_1"/>
    <property type="match status" value="1"/>
</dbReference>
<keyword evidence="3 8" id="KW-0347">Helicase</keyword>
<dbReference type="InterPro" id="IPR007502">
    <property type="entry name" value="Helicase-assoc_dom"/>
</dbReference>
<feature type="domain" description="Helicase ATP-binding" evidence="6">
    <location>
        <begin position="14"/>
        <end position="177"/>
    </location>
</feature>
<dbReference type="InterPro" id="IPR049614">
    <property type="entry name" value="HrpB_DEXH"/>
</dbReference>
<evidence type="ECO:0000256" key="3">
    <source>
        <dbReference type="ARBA" id="ARBA00022806"/>
    </source>
</evidence>
<dbReference type="SUPFAM" id="SSF52540">
    <property type="entry name" value="P-loop containing nucleoside triphosphate hydrolases"/>
    <property type="match status" value="1"/>
</dbReference>
<dbReference type="InterPro" id="IPR011545">
    <property type="entry name" value="DEAD/DEAH_box_helicase_dom"/>
</dbReference>
<dbReference type="Pfam" id="PF00270">
    <property type="entry name" value="DEAD"/>
    <property type="match status" value="1"/>
</dbReference>
<feature type="domain" description="Helicase C-terminal" evidence="7">
    <location>
        <begin position="203"/>
        <end position="365"/>
    </location>
</feature>
<gene>
    <name evidence="8" type="primary">hrpB</name>
    <name evidence="8" type="ORF">VPR01S_09_01340</name>
</gene>
<dbReference type="Proteomes" id="UP000016570">
    <property type="component" value="Unassembled WGS sequence"/>
</dbReference>
<name>U3BDD4_VIBPR</name>
<dbReference type="CDD" id="cd17990">
    <property type="entry name" value="DEXHc_HrpB"/>
    <property type="match status" value="1"/>
</dbReference>
<evidence type="ECO:0000256" key="5">
    <source>
        <dbReference type="SAM" id="MobiDB-lite"/>
    </source>
</evidence>
<dbReference type="SMART" id="SM00487">
    <property type="entry name" value="DEXDc"/>
    <property type="match status" value="1"/>
</dbReference>
<accession>U3BDD4</accession>
<evidence type="ECO:0000313" key="8">
    <source>
        <dbReference type="EMBL" id="GAD67759.1"/>
    </source>
</evidence>
<protein>
    <submittedName>
        <fullName evidence="8">ATP-dependent RNA helicase HrpB</fullName>
    </submittedName>
</protein>
<keyword evidence="1" id="KW-0547">Nucleotide-binding</keyword>
<dbReference type="GO" id="GO:0005524">
    <property type="term" value="F:ATP binding"/>
    <property type="evidence" value="ECO:0007669"/>
    <property type="project" value="UniProtKB-KW"/>
</dbReference>
<evidence type="ECO:0000313" key="9">
    <source>
        <dbReference type="Proteomes" id="UP000016570"/>
    </source>
</evidence>
<dbReference type="PANTHER" id="PTHR43519:SF1">
    <property type="entry name" value="ATP-DEPENDENT RNA HELICASE HRPB"/>
    <property type="match status" value="1"/>
</dbReference>
<dbReference type="Gene3D" id="3.40.50.300">
    <property type="entry name" value="P-loop containing nucleotide triphosphate hydrolases"/>
    <property type="match status" value="2"/>
</dbReference>
<dbReference type="GO" id="GO:0003676">
    <property type="term" value="F:nucleic acid binding"/>
    <property type="evidence" value="ECO:0007669"/>
    <property type="project" value="InterPro"/>
</dbReference>
<dbReference type="CDD" id="cd18791">
    <property type="entry name" value="SF2_C_RHA"/>
    <property type="match status" value="1"/>
</dbReference>
<reference evidence="8 9" key="1">
    <citation type="submission" date="2013-09" db="EMBL/GenBank/DDBJ databases">
        <title>Whole genome shotgun sequence of Vibrio proteolyticus NBRC 13287.</title>
        <authorList>
            <person name="Isaki S."/>
            <person name="Hosoyama A."/>
            <person name="Numata M."/>
            <person name="Hashimoto M."/>
            <person name="Hosoyama Y."/>
            <person name="Tsuchikane K."/>
            <person name="Noguchi M."/>
            <person name="Hirakata S."/>
            <person name="Ichikawa N."/>
            <person name="Ohji S."/>
            <person name="Yamazoe A."/>
            <person name="Fujita N."/>
        </authorList>
    </citation>
    <scope>NUCLEOTIDE SEQUENCE [LARGE SCALE GENOMIC DNA]</scope>
    <source>
        <strain evidence="8 9">NBRC 13287</strain>
    </source>
</reference>
<dbReference type="Pfam" id="PF24473">
    <property type="entry name" value="CON_HrpB"/>
    <property type="match status" value="1"/>
</dbReference>
<proteinExistence type="predicted"/>
<evidence type="ECO:0000256" key="1">
    <source>
        <dbReference type="ARBA" id="ARBA00022741"/>
    </source>
</evidence>
<dbReference type="InterPro" id="IPR010225">
    <property type="entry name" value="HrpB"/>
</dbReference>
<dbReference type="eggNOG" id="COG1643">
    <property type="taxonomic scope" value="Bacteria"/>
</dbReference>
<dbReference type="InterPro" id="IPR013689">
    <property type="entry name" value="RNA_helicase_ATP-dep_HrpB_C"/>
</dbReference>
<dbReference type="PIRSF" id="PIRSF005496">
    <property type="entry name" value="ATP_hel_hrpB"/>
    <property type="match status" value="1"/>
</dbReference>
<dbReference type="InterPro" id="IPR001650">
    <property type="entry name" value="Helicase_C-like"/>
</dbReference>
<dbReference type="RefSeq" id="WP_021705730.1">
    <property type="nucleotide sequence ID" value="NZ_BATJ01000009.1"/>
</dbReference>
<dbReference type="InterPro" id="IPR014001">
    <property type="entry name" value="Helicase_ATP-bd"/>
</dbReference>
<dbReference type="SMART" id="SM00847">
    <property type="entry name" value="HA2"/>
    <property type="match status" value="1"/>
</dbReference>
<dbReference type="GO" id="GO:0004386">
    <property type="term" value="F:helicase activity"/>
    <property type="evidence" value="ECO:0007669"/>
    <property type="project" value="UniProtKB-KW"/>
</dbReference>
<keyword evidence="2" id="KW-0378">Hydrolase</keyword>
<evidence type="ECO:0000256" key="4">
    <source>
        <dbReference type="ARBA" id="ARBA00022840"/>
    </source>
</evidence>
<dbReference type="SMART" id="SM00490">
    <property type="entry name" value="HELICc"/>
    <property type="match status" value="1"/>
</dbReference>
<evidence type="ECO:0000259" key="6">
    <source>
        <dbReference type="PROSITE" id="PS51192"/>
    </source>
</evidence>
<dbReference type="Gene3D" id="1.20.120.1080">
    <property type="match status" value="1"/>
</dbReference>
<dbReference type="FunFam" id="3.40.50.300:FF:002125">
    <property type="entry name" value="ATP-dependent helicase HrpB"/>
    <property type="match status" value="1"/>
</dbReference>
<feature type="region of interest" description="Disordered" evidence="5">
    <location>
        <begin position="798"/>
        <end position="818"/>
    </location>
</feature>
<evidence type="ECO:0000256" key="2">
    <source>
        <dbReference type="ARBA" id="ARBA00022801"/>
    </source>
</evidence>
<dbReference type="PANTHER" id="PTHR43519">
    <property type="entry name" value="ATP-DEPENDENT RNA HELICASE HRPB"/>
    <property type="match status" value="1"/>
</dbReference>